<organism evidence="1 2">
    <name type="scientific">Aquisalimonas asiatica</name>
    <dbReference type="NCBI Taxonomy" id="406100"/>
    <lineage>
        <taxon>Bacteria</taxon>
        <taxon>Pseudomonadati</taxon>
        <taxon>Pseudomonadota</taxon>
        <taxon>Gammaproteobacteria</taxon>
        <taxon>Chromatiales</taxon>
        <taxon>Ectothiorhodospiraceae</taxon>
        <taxon>Aquisalimonas</taxon>
    </lineage>
</organism>
<evidence type="ECO:0000313" key="1">
    <source>
        <dbReference type="EMBL" id="SEO85189.1"/>
    </source>
</evidence>
<dbReference type="Pfam" id="PF08843">
    <property type="entry name" value="AbiEii"/>
    <property type="match status" value="1"/>
</dbReference>
<gene>
    <name evidence="1" type="ORF">SAMN04488052_103376</name>
</gene>
<proteinExistence type="predicted"/>
<dbReference type="RefSeq" id="WP_091642896.1">
    <property type="nucleotide sequence ID" value="NZ_FOEG01000003.1"/>
</dbReference>
<keyword evidence="2" id="KW-1185">Reference proteome</keyword>
<protein>
    <recommendedName>
        <fullName evidence="3">Nucleotidyl transferase AbiEii toxin, Type IV TA system</fullName>
    </recommendedName>
</protein>
<dbReference type="InterPro" id="IPR014942">
    <property type="entry name" value="AbiEii"/>
</dbReference>
<evidence type="ECO:0000313" key="2">
    <source>
        <dbReference type="Proteomes" id="UP000199657"/>
    </source>
</evidence>
<dbReference type="EMBL" id="FOEG01000003">
    <property type="protein sequence ID" value="SEO85189.1"/>
    <property type="molecule type" value="Genomic_DNA"/>
</dbReference>
<dbReference type="AlphaFoldDB" id="A0A1H8T2A1"/>
<dbReference type="Proteomes" id="UP000199657">
    <property type="component" value="Unassembled WGS sequence"/>
</dbReference>
<dbReference type="Gene3D" id="3.10.450.620">
    <property type="entry name" value="JHP933, nucleotidyltransferase-like core domain"/>
    <property type="match status" value="1"/>
</dbReference>
<reference evidence="1 2" key="1">
    <citation type="submission" date="2016-10" db="EMBL/GenBank/DDBJ databases">
        <authorList>
            <person name="de Groot N.N."/>
        </authorList>
    </citation>
    <scope>NUCLEOTIDE SEQUENCE [LARGE SCALE GENOMIC DNA]</scope>
    <source>
        <strain evidence="1 2">CGMCC 1.6291</strain>
    </source>
</reference>
<evidence type="ECO:0008006" key="3">
    <source>
        <dbReference type="Google" id="ProtNLM"/>
    </source>
</evidence>
<dbReference type="STRING" id="406100.SAMN04488052_103376"/>
<dbReference type="OrthoDB" id="1550603at2"/>
<name>A0A1H8T2A1_9GAMM</name>
<accession>A0A1H8T2A1</accession>
<sequence length="322" mass="35745">MSLSVEGLQREAGRTGFRPEMLEKVHRLLDLLEAIRRHPYLKSRVVLKGGTALNLFVFDVPRLSVDIDLNYIGALDRETMIAERPALERAIEAVAGRLGLALQRAPEEAHAGGKWRLRYESVLGQGGTLELDINYMYRVPLWPSSLLDSPLVGSRQVHGIPVLDVHELAGGKLAALLARGASRDLFDTHYLLTNHSLDVSTLRAAFVLYGAMNRRDWRQVTVDDVRIEARELRNQLIPVLSGDALAGMTGTEAWAKKLVGECKDALSMVLPFTDAECEFLDRILDHGEIRAEVLGLDQRLTALVQSHPALLWKAHNARGNVS</sequence>